<dbReference type="CDD" id="cd03219">
    <property type="entry name" value="ABC_Mj1267_LivG_branched"/>
    <property type="match status" value="1"/>
</dbReference>
<dbReference type="EMBL" id="JAEQNC010000009">
    <property type="protein sequence ID" value="MBL0373689.1"/>
    <property type="molecule type" value="Genomic_DNA"/>
</dbReference>
<dbReference type="PANTHER" id="PTHR45772:SF9">
    <property type="entry name" value="CONSERVED COMPONENT OF ABC TRANSPORTER FOR NATURAL AMINO ACIDS"/>
    <property type="match status" value="1"/>
</dbReference>
<evidence type="ECO:0000256" key="2">
    <source>
        <dbReference type="ARBA" id="ARBA00022741"/>
    </source>
</evidence>
<proteinExistence type="predicted"/>
<protein>
    <submittedName>
        <fullName evidence="5">ABC transporter ATP-binding protein</fullName>
    </submittedName>
</protein>
<comment type="caution">
    <text evidence="5">The sequence shown here is derived from an EMBL/GenBank/DDBJ whole genome shotgun (WGS) entry which is preliminary data.</text>
</comment>
<keyword evidence="1" id="KW-0813">Transport</keyword>
<dbReference type="Pfam" id="PF00005">
    <property type="entry name" value="ABC_tran"/>
    <property type="match status" value="1"/>
</dbReference>
<dbReference type="InterPro" id="IPR027417">
    <property type="entry name" value="P-loop_NTPase"/>
</dbReference>
<dbReference type="Pfam" id="PF12399">
    <property type="entry name" value="BCA_ABC_TP_C"/>
    <property type="match status" value="1"/>
</dbReference>
<evidence type="ECO:0000256" key="1">
    <source>
        <dbReference type="ARBA" id="ARBA00022448"/>
    </source>
</evidence>
<keyword evidence="6" id="KW-1185">Reference proteome</keyword>
<evidence type="ECO:0000313" key="6">
    <source>
        <dbReference type="Proteomes" id="UP000633219"/>
    </source>
</evidence>
<dbReference type="InterPro" id="IPR032823">
    <property type="entry name" value="BCA_ABC_TP_C"/>
</dbReference>
<dbReference type="InterPro" id="IPR003439">
    <property type="entry name" value="ABC_transporter-like_ATP-bd"/>
</dbReference>
<keyword evidence="3 5" id="KW-0067">ATP-binding</keyword>
<evidence type="ECO:0000259" key="4">
    <source>
        <dbReference type="PROSITE" id="PS50893"/>
    </source>
</evidence>
<dbReference type="SMART" id="SM00382">
    <property type="entry name" value="AAA"/>
    <property type="match status" value="1"/>
</dbReference>
<dbReference type="InterPro" id="IPR051120">
    <property type="entry name" value="ABC_AA/LPS_Transport"/>
</dbReference>
<sequence>MADVAPILETQGLKCHFGGLKAVDGIDFRLREGEIRAIIGPNGAGKTTFVSLLSGRTPVTSGTIRFRGEDITRMPAFKRVRHGIAYTFQITNIYQKLTVAENVRIAVLGRMQRDGSADLDDRRETAEALRAVGLSDRAQEKAGELAYGHQRLVEVAMGLALRPSVLILDEPTQGLSDSEIEDFCALVREIARTATILLIEHNMDVVMQLADRITVLNRGKLLAEGTPAEIRANAEVQAAYLGTGA</sequence>
<name>A0A937CPX1_9HYPH</name>
<dbReference type="GO" id="GO:0016887">
    <property type="term" value="F:ATP hydrolysis activity"/>
    <property type="evidence" value="ECO:0007669"/>
    <property type="project" value="InterPro"/>
</dbReference>
<dbReference type="InterPro" id="IPR003593">
    <property type="entry name" value="AAA+_ATPase"/>
</dbReference>
<gene>
    <name evidence="5" type="ORF">JJB09_16820</name>
</gene>
<evidence type="ECO:0000313" key="5">
    <source>
        <dbReference type="EMBL" id="MBL0373689.1"/>
    </source>
</evidence>
<dbReference type="GO" id="GO:0005524">
    <property type="term" value="F:ATP binding"/>
    <property type="evidence" value="ECO:0007669"/>
    <property type="project" value="UniProtKB-KW"/>
</dbReference>
<keyword evidence="2" id="KW-0547">Nucleotide-binding</keyword>
<dbReference type="GO" id="GO:0005886">
    <property type="term" value="C:plasma membrane"/>
    <property type="evidence" value="ECO:0007669"/>
    <property type="project" value="TreeGrafter"/>
</dbReference>
<dbReference type="Gene3D" id="3.40.50.300">
    <property type="entry name" value="P-loop containing nucleotide triphosphate hydrolases"/>
    <property type="match status" value="1"/>
</dbReference>
<feature type="domain" description="ABC transporter" evidence="4">
    <location>
        <begin position="8"/>
        <end position="243"/>
    </location>
</feature>
<organism evidence="5 6">
    <name type="scientific">Rhizobium setariae</name>
    <dbReference type="NCBI Taxonomy" id="2801340"/>
    <lineage>
        <taxon>Bacteria</taxon>
        <taxon>Pseudomonadati</taxon>
        <taxon>Pseudomonadota</taxon>
        <taxon>Alphaproteobacteria</taxon>
        <taxon>Hyphomicrobiales</taxon>
        <taxon>Rhizobiaceae</taxon>
        <taxon>Rhizobium/Agrobacterium group</taxon>
        <taxon>Rhizobium</taxon>
    </lineage>
</organism>
<dbReference type="SUPFAM" id="SSF52540">
    <property type="entry name" value="P-loop containing nucleoside triphosphate hydrolases"/>
    <property type="match status" value="1"/>
</dbReference>
<dbReference type="AlphaFoldDB" id="A0A937CPX1"/>
<accession>A0A937CPX1</accession>
<dbReference type="RefSeq" id="WP_201660603.1">
    <property type="nucleotide sequence ID" value="NZ_JAEQNC010000009.1"/>
</dbReference>
<dbReference type="PROSITE" id="PS50893">
    <property type="entry name" value="ABC_TRANSPORTER_2"/>
    <property type="match status" value="1"/>
</dbReference>
<evidence type="ECO:0000256" key="3">
    <source>
        <dbReference type="ARBA" id="ARBA00022840"/>
    </source>
</evidence>
<dbReference type="PANTHER" id="PTHR45772">
    <property type="entry name" value="CONSERVED COMPONENT OF ABC TRANSPORTER FOR NATURAL AMINO ACIDS-RELATED"/>
    <property type="match status" value="1"/>
</dbReference>
<reference evidence="5" key="1">
    <citation type="submission" date="2021-01" db="EMBL/GenBank/DDBJ databases">
        <title>Rhizobium sp. strain KVB221 16S ribosomal RNA gene Genome sequencing and assembly.</title>
        <authorList>
            <person name="Kang M."/>
        </authorList>
    </citation>
    <scope>NUCLEOTIDE SEQUENCE</scope>
    <source>
        <strain evidence="5">KVB221</strain>
    </source>
</reference>
<dbReference type="Proteomes" id="UP000633219">
    <property type="component" value="Unassembled WGS sequence"/>
</dbReference>